<protein>
    <recommendedName>
        <fullName evidence="1">Alpha-macroglobulin-like TED domain-containing protein</fullName>
    </recommendedName>
</protein>
<sequence>MLLDQHFPPMPVNASSLLSKPFYCGEQNMFSFAANLYTLLYLRLTNQRDMHLERQAFKYLNLGYQRQLTYQNDDGSFQVFRWHSQPSVWLTAFCARVFHKATFQEWEQFCTSTLPSFKRPLLGFWTGSHLRVPFMRHRSMRMIAKCLSCPRGQKTLYDFATCL</sequence>
<dbReference type="AlphaFoldDB" id="A0A6G5A6Y4"/>
<dbReference type="SMART" id="SM01419">
    <property type="entry name" value="Thiol-ester_cl"/>
    <property type="match status" value="1"/>
</dbReference>
<name>A0A6G5A6Y4_RHIMP</name>
<dbReference type="SUPFAM" id="SSF48239">
    <property type="entry name" value="Terpenoid cyclases/Protein prenyltransferases"/>
    <property type="match status" value="1"/>
</dbReference>
<dbReference type="InterPro" id="IPR047565">
    <property type="entry name" value="Alpha-macroglob_thiol-ester_cl"/>
</dbReference>
<dbReference type="InterPro" id="IPR011626">
    <property type="entry name" value="Alpha-macroglobulin_TED"/>
</dbReference>
<dbReference type="EMBL" id="GIKN01004492">
    <property type="protein sequence ID" value="NIE46765.1"/>
    <property type="molecule type" value="Transcribed_RNA"/>
</dbReference>
<dbReference type="VEuPathDB" id="VectorBase:LOC119176721"/>
<feature type="domain" description="Alpha-macroglobulin-like TED" evidence="1">
    <location>
        <begin position="3"/>
        <end position="103"/>
    </location>
</feature>
<proteinExistence type="predicted"/>
<dbReference type="GO" id="GO:0005615">
    <property type="term" value="C:extracellular space"/>
    <property type="evidence" value="ECO:0007669"/>
    <property type="project" value="InterPro"/>
</dbReference>
<dbReference type="InterPro" id="IPR050473">
    <property type="entry name" value="A2M/Complement_sys"/>
</dbReference>
<dbReference type="PANTHER" id="PTHR11412:SF172">
    <property type="entry name" value="LD23292P"/>
    <property type="match status" value="1"/>
</dbReference>
<organism evidence="2">
    <name type="scientific">Rhipicephalus microplus</name>
    <name type="common">Cattle tick</name>
    <name type="synonym">Boophilus microplus</name>
    <dbReference type="NCBI Taxonomy" id="6941"/>
    <lineage>
        <taxon>Eukaryota</taxon>
        <taxon>Metazoa</taxon>
        <taxon>Ecdysozoa</taxon>
        <taxon>Arthropoda</taxon>
        <taxon>Chelicerata</taxon>
        <taxon>Arachnida</taxon>
        <taxon>Acari</taxon>
        <taxon>Parasitiformes</taxon>
        <taxon>Ixodida</taxon>
        <taxon>Ixodoidea</taxon>
        <taxon>Ixodidae</taxon>
        <taxon>Rhipicephalinae</taxon>
        <taxon>Rhipicephalus</taxon>
        <taxon>Boophilus</taxon>
    </lineage>
</organism>
<evidence type="ECO:0000313" key="2">
    <source>
        <dbReference type="EMBL" id="NIE46765.1"/>
    </source>
</evidence>
<dbReference type="PANTHER" id="PTHR11412">
    <property type="entry name" value="MACROGLOBULIN / COMPLEMENT"/>
    <property type="match status" value="1"/>
</dbReference>
<dbReference type="InterPro" id="IPR008930">
    <property type="entry name" value="Terpenoid_cyclase/PrenylTrfase"/>
</dbReference>
<accession>A0A6G5A6Y4</accession>
<dbReference type="Gene3D" id="1.50.10.20">
    <property type="match status" value="1"/>
</dbReference>
<evidence type="ECO:0000259" key="1">
    <source>
        <dbReference type="Pfam" id="PF07678"/>
    </source>
</evidence>
<dbReference type="OrthoDB" id="6359008at2759"/>
<reference evidence="2" key="1">
    <citation type="submission" date="2020-03" db="EMBL/GenBank/DDBJ databases">
        <title>A transcriptome and proteome of the tick Rhipicephalus microplus shaped by the genetic composition of its hosts and developmental stage.</title>
        <authorList>
            <person name="Garcia G.R."/>
            <person name="Ribeiro J.M.C."/>
            <person name="Maruyama S.R."/>
            <person name="Gardinasse L.G."/>
            <person name="Nelson K."/>
            <person name="Ferreira B.R."/>
            <person name="Andrade T.G."/>
            <person name="Santos I.K.F.M."/>
        </authorList>
    </citation>
    <scope>NUCLEOTIDE SEQUENCE</scope>
    <source>
        <strain evidence="2">NSGR</strain>
        <tissue evidence="2">Salivary glands</tissue>
    </source>
</reference>
<dbReference type="Pfam" id="PF07678">
    <property type="entry name" value="TED_complement"/>
    <property type="match status" value="1"/>
</dbReference>